<reference evidence="16 17" key="1">
    <citation type="journal article" date="2023" name="Sci. Data">
        <title>Genome assembly of the Korean intertidal mud-creeper Batillaria attramentaria.</title>
        <authorList>
            <person name="Patra A.K."/>
            <person name="Ho P.T."/>
            <person name="Jun S."/>
            <person name="Lee S.J."/>
            <person name="Kim Y."/>
            <person name="Won Y.J."/>
        </authorList>
    </citation>
    <scope>NUCLEOTIDE SEQUENCE [LARGE SCALE GENOMIC DNA]</scope>
    <source>
        <strain evidence="16">Wonlab-2016</strain>
    </source>
</reference>
<keyword evidence="4" id="KW-1003">Cell membrane</keyword>
<comment type="subcellular location">
    <subcellularLocation>
        <location evidence="1">Cell membrane</location>
        <topology evidence="1">Multi-pass membrane protein</topology>
    </subcellularLocation>
</comment>
<feature type="non-terminal residue" evidence="16">
    <location>
        <position position="473"/>
    </location>
</feature>
<dbReference type="InterPro" id="IPR027359">
    <property type="entry name" value="Volt_channel_dom_sf"/>
</dbReference>
<evidence type="ECO:0000256" key="9">
    <source>
        <dbReference type="ARBA" id="ARBA00023065"/>
    </source>
</evidence>
<feature type="region of interest" description="Disordered" evidence="13">
    <location>
        <begin position="258"/>
        <end position="371"/>
    </location>
</feature>
<dbReference type="PANTHER" id="PTHR46480">
    <property type="entry name" value="F20B24.22"/>
    <property type="match status" value="1"/>
</dbReference>
<feature type="compositionally biased region" description="Low complexity" evidence="13">
    <location>
        <begin position="80"/>
        <end position="111"/>
    </location>
</feature>
<feature type="region of interest" description="Disordered" evidence="13">
    <location>
        <begin position="80"/>
        <end position="113"/>
    </location>
</feature>
<dbReference type="GO" id="GO:0034220">
    <property type="term" value="P:monoatomic ion transmembrane transport"/>
    <property type="evidence" value="ECO:0007669"/>
    <property type="project" value="UniProtKB-KW"/>
</dbReference>
<feature type="transmembrane region" description="Helical" evidence="14">
    <location>
        <begin position="126"/>
        <end position="148"/>
    </location>
</feature>
<dbReference type="Pfam" id="PF00520">
    <property type="entry name" value="Ion_trans"/>
    <property type="match status" value="1"/>
</dbReference>
<evidence type="ECO:0000256" key="4">
    <source>
        <dbReference type="ARBA" id="ARBA00022475"/>
    </source>
</evidence>
<feature type="compositionally biased region" description="Polar residues" evidence="13">
    <location>
        <begin position="359"/>
        <end position="370"/>
    </location>
</feature>
<comment type="caution">
    <text evidence="16">The sequence shown here is derived from an EMBL/GenBank/DDBJ whole genome shotgun (WGS) entry which is preliminary data.</text>
</comment>
<proteinExistence type="predicted"/>
<dbReference type="EMBL" id="JACVVK020000267">
    <property type="protein sequence ID" value="KAK7481114.1"/>
    <property type="molecule type" value="Genomic_DNA"/>
</dbReference>
<sequence>MKLSYDTRRATLTSVNSELPYSIMTLRSHRGASGVCERLRSALTSLCCESAIVTLTLVSGLAITGEILIDYGILTTPFTPNASPQQQQTSPTNATPATPADPGGGLPSSSSDDSERVQTMEIVQKVFHYISLVIAGIFFIEIVLKLLVFRMRFLLKHWQVLDMLIVLAAVMVEVAFEIEDRIPELEAATYIVVFRLWRLPQACNIKAKSVQRTLEQDIEVWKAGKTKLEEKCASLEAKHNKQKDKIERLERELSALKKETKESGQTKQTVPSPHVPVASRNGTVPRDTADNHNHSPPEQGRKTLTPGRLTAYSEDEDTLDGSPMMGRSGERGADDMDTEEDTVDDEGDSEDVRGGQRSYFRSGSESSLSCQGALEHEVHVQIEEPTQESREEGKGEDPKAVPLRKGGRSRPVCYDNSGYSPDLEEGEIHGELVHEIDGAKTYRSAVRGNPNDVTVSSSVCLIEQTTFAFEDFQ</sequence>
<dbReference type="Gene3D" id="1.20.120.350">
    <property type="entry name" value="Voltage-gated potassium channels. Chain C"/>
    <property type="match status" value="1"/>
</dbReference>
<keyword evidence="11" id="KW-0407">Ion channel</keyword>
<evidence type="ECO:0000256" key="1">
    <source>
        <dbReference type="ARBA" id="ARBA00004651"/>
    </source>
</evidence>
<evidence type="ECO:0000256" key="10">
    <source>
        <dbReference type="ARBA" id="ARBA00023136"/>
    </source>
</evidence>
<keyword evidence="8" id="KW-0175">Coiled coil</keyword>
<gene>
    <name evidence="16" type="ORF">BaRGS_00027654</name>
</gene>
<evidence type="ECO:0000256" key="6">
    <source>
        <dbReference type="ARBA" id="ARBA00022882"/>
    </source>
</evidence>
<dbReference type="AlphaFoldDB" id="A0ABD0K1J5"/>
<organism evidence="16 17">
    <name type="scientific">Batillaria attramentaria</name>
    <dbReference type="NCBI Taxonomy" id="370345"/>
    <lineage>
        <taxon>Eukaryota</taxon>
        <taxon>Metazoa</taxon>
        <taxon>Spiralia</taxon>
        <taxon>Lophotrochozoa</taxon>
        <taxon>Mollusca</taxon>
        <taxon>Gastropoda</taxon>
        <taxon>Caenogastropoda</taxon>
        <taxon>Sorbeoconcha</taxon>
        <taxon>Cerithioidea</taxon>
        <taxon>Batillariidae</taxon>
        <taxon>Batillaria</taxon>
    </lineage>
</organism>
<keyword evidence="10 14" id="KW-0472">Membrane</keyword>
<feature type="compositionally biased region" description="Acidic residues" evidence="13">
    <location>
        <begin position="335"/>
        <end position="349"/>
    </location>
</feature>
<keyword evidence="9" id="KW-0406">Ion transport</keyword>
<keyword evidence="7 14" id="KW-1133">Transmembrane helix</keyword>
<evidence type="ECO:0000256" key="12">
    <source>
        <dbReference type="ARBA" id="ARBA00031989"/>
    </source>
</evidence>
<keyword evidence="17" id="KW-1185">Reference proteome</keyword>
<name>A0ABD0K1J5_9CAEN</name>
<feature type="compositionally biased region" description="Basic and acidic residues" evidence="13">
    <location>
        <begin position="384"/>
        <end position="399"/>
    </location>
</feature>
<dbReference type="InterPro" id="IPR031846">
    <property type="entry name" value="Hvcn1"/>
</dbReference>
<evidence type="ECO:0000313" key="17">
    <source>
        <dbReference type="Proteomes" id="UP001519460"/>
    </source>
</evidence>
<keyword evidence="5 14" id="KW-0812">Transmembrane</keyword>
<evidence type="ECO:0000256" key="11">
    <source>
        <dbReference type="ARBA" id="ARBA00023303"/>
    </source>
</evidence>
<evidence type="ECO:0000259" key="15">
    <source>
        <dbReference type="Pfam" id="PF00520"/>
    </source>
</evidence>
<protein>
    <recommendedName>
        <fullName evidence="2">Voltage-gated hydrogen channel 1</fullName>
    </recommendedName>
    <alternativeName>
        <fullName evidence="12">Hydrogen voltage-gated channel 1</fullName>
    </alternativeName>
</protein>
<dbReference type="PANTHER" id="PTHR46480:SF1">
    <property type="entry name" value="VOLTAGE-GATED HYDROGEN CHANNEL 1"/>
    <property type="match status" value="1"/>
</dbReference>
<feature type="compositionally biased region" description="Basic and acidic residues" evidence="13">
    <location>
        <begin position="287"/>
        <end position="301"/>
    </location>
</feature>
<accession>A0ABD0K1J5</accession>
<evidence type="ECO:0000256" key="14">
    <source>
        <dbReference type="SAM" id="Phobius"/>
    </source>
</evidence>
<evidence type="ECO:0000256" key="7">
    <source>
        <dbReference type="ARBA" id="ARBA00022989"/>
    </source>
</evidence>
<evidence type="ECO:0000256" key="8">
    <source>
        <dbReference type="ARBA" id="ARBA00023054"/>
    </source>
</evidence>
<feature type="domain" description="Ion transport" evidence="15">
    <location>
        <begin position="122"/>
        <end position="201"/>
    </location>
</feature>
<evidence type="ECO:0000256" key="2">
    <source>
        <dbReference type="ARBA" id="ARBA00015897"/>
    </source>
</evidence>
<feature type="region of interest" description="Disordered" evidence="13">
    <location>
        <begin position="384"/>
        <end position="413"/>
    </location>
</feature>
<keyword evidence="6" id="KW-0851">Voltage-gated channel</keyword>
<dbReference type="Proteomes" id="UP001519460">
    <property type="component" value="Unassembled WGS sequence"/>
</dbReference>
<evidence type="ECO:0000256" key="13">
    <source>
        <dbReference type="SAM" id="MobiDB-lite"/>
    </source>
</evidence>
<evidence type="ECO:0000256" key="3">
    <source>
        <dbReference type="ARBA" id="ARBA00022448"/>
    </source>
</evidence>
<keyword evidence="3" id="KW-0813">Transport</keyword>
<dbReference type="GO" id="GO:0005886">
    <property type="term" value="C:plasma membrane"/>
    <property type="evidence" value="ECO:0007669"/>
    <property type="project" value="UniProtKB-SubCell"/>
</dbReference>
<dbReference type="GO" id="GO:0034702">
    <property type="term" value="C:monoatomic ion channel complex"/>
    <property type="evidence" value="ECO:0007669"/>
    <property type="project" value="UniProtKB-KW"/>
</dbReference>
<evidence type="ECO:0000256" key="5">
    <source>
        <dbReference type="ARBA" id="ARBA00022692"/>
    </source>
</evidence>
<evidence type="ECO:0000313" key="16">
    <source>
        <dbReference type="EMBL" id="KAK7481114.1"/>
    </source>
</evidence>
<dbReference type="InterPro" id="IPR005821">
    <property type="entry name" value="Ion_trans_dom"/>
</dbReference>
<dbReference type="SUPFAM" id="SSF81324">
    <property type="entry name" value="Voltage-gated potassium channels"/>
    <property type="match status" value="1"/>
</dbReference>